<dbReference type="PANTHER" id="PTHR34818:SF1">
    <property type="entry name" value="PROTEIN BLI-3"/>
    <property type="match status" value="1"/>
</dbReference>
<proteinExistence type="predicted"/>
<evidence type="ECO:0000259" key="1">
    <source>
        <dbReference type="Pfam" id="PF16242"/>
    </source>
</evidence>
<sequence>MAATPDNEGNAQHAWDLMKKITFAMLATRDGEKIRSRPMAAYVRPEEGLIYFLTDARRHKDEEIARDHHVNLGFADASAQKYVSVSGYAAISNDRAKIKELFGTAAKAWWDSPDDPNIRVLKVTPEEAEYWDSPGTIVSYVKMAVAAATGGRPDLGENRKVAI</sequence>
<protein>
    <submittedName>
        <fullName evidence="2">General stress protein</fullName>
    </submittedName>
</protein>
<name>A0A418UXR4_RHOPL</name>
<dbReference type="InterPro" id="IPR052917">
    <property type="entry name" value="Stress-Dev_Protein"/>
</dbReference>
<dbReference type="EMBL" id="QYYD01000038">
    <property type="protein sequence ID" value="RJF66296.1"/>
    <property type="molecule type" value="Genomic_DNA"/>
</dbReference>
<dbReference type="Pfam" id="PF16242">
    <property type="entry name" value="Pyrid_ox_like"/>
    <property type="match status" value="1"/>
</dbReference>
<dbReference type="InterPro" id="IPR038725">
    <property type="entry name" value="YdaG_split_barrel_FMN-bd"/>
</dbReference>
<reference evidence="2 3" key="1">
    <citation type="submission" date="2018-09" db="EMBL/GenBank/DDBJ databases">
        <title>Draft genome sequence of Rhodopseudomonas palustris 2.1.18.</title>
        <authorList>
            <person name="Robertson S.L."/>
            <person name="Meyer T.E."/>
            <person name="Kyndt J.A."/>
        </authorList>
    </citation>
    <scope>NUCLEOTIDE SEQUENCE [LARGE SCALE GENOMIC DNA]</scope>
    <source>
        <strain evidence="2 3">2.1.18</strain>
    </source>
</reference>
<dbReference type="Proteomes" id="UP000285523">
    <property type="component" value="Unassembled WGS sequence"/>
</dbReference>
<accession>A0A418UXR4</accession>
<dbReference type="InterPro" id="IPR012349">
    <property type="entry name" value="Split_barrel_FMN-bd"/>
</dbReference>
<dbReference type="OrthoDB" id="1432662at2"/>
<feature type="domain" description="General stress protein FMN-binding split barrel" evidence="1">
    <location>
        <begin position="11"/>
        <end position="154"/>
    </location>
</feature>
<evidence type="ECO:0000313" key="2">
    <source>
        <dbReference type="EMBL" id="RJF66296.1"/>
    </source>
</evidence>
<dbReference type="SUPFAM" id="SSF50475">
    <property type="entry name" value="FMN-binding split barrel"/>
    <property type="match status" value="1"/>
</dbReference>
<comment type="caution">
    <text evidence="2">The sequence shown here is derived from an EMBL/GenBank/DDBJ whole genome shotgun (WGS) entry which is preliminary data.</text>
</comment>
<dbReference type="RefSeq" id="WP_119859153.1">
    <property type="nucleotide sequence ID" value="NZ_QYYD01000038.1"/>
</dbReference>
<dbReference type="Gene3D" id="2.30.110.10">
    <property type="entry name" value="Electron Transport, Fmn-binding Protein, Chain A"/>
    <property type="match status" value="1"/>
</dbReference>
<evidence type="ECO:0000313" key="3">
    <source>
        <dbReference type="Proteomes" id="UP000285523"/>
    </source>
</evidence>
<dbReference type="PANTHER" id="PTHR34818">
    <property type="entry name" value="PROTEIN BLI-3"/>
    <property type="match status" value="1"/>
</dbReference>
<organism evidence="2 3">
    <name type="scientific">Rhodopseudomonas palustris</name>
    <dbReference type="NCBI Taxonomy" id="1076"/>
    <lineage>
        <taxon>Bacteria</taxon>
        <taxon>Pseudomonadati</taxon>
        <taxon>Pseudomonadota</taxon>
        <taxon>Alphaproteobacteria</taxon>
        <taxon>Hyphomicrobiales</taxon>
        <taxon>Nitrobacteraceae</taxon>
        <taxon>Rhodopseudomonas</taxon>
    </lineage>
</organism>
<gene>
    <name evidence="2" type="ORF">D4Q52_24200</name>
</gene>
<dbReference type="AlphaFoldDB" id="A0A418UXR4"/>